<keyword evidence="3" id="KW-1185">Reference proteome</keyword>
<name>A0A9P4PN72_9PLEO</name>
<dbReference type="Proteomes" id="UP000799764">
    <property type="component" value="Unassembled WGS sequence"/>
</dbReference>
<evidence type="ECO:0000313" key="2">
    <source>
        <dbReference type="EMBL" id="KAF2447092.1"/>
    </source>
</evidence>
<accession>A0A9P4PN72</accession>
<comment type="caution">
    <text evidence="2">The sequence shown here is derived from an EMBL/GenBank/DDBJ whole genome shotgun (WGS) entry which is preliminary data.</text>
</comment>
<feature type="region of interest" description="Disordered" evidence="1">
    <location>
        <begin position="90"/>
        <end position="136"/>
    </location>
</feature>
<dbReference type="EMBL" id="MU001497">
    <property type="protein sequence ID" value="KAF2447092.1"/>
    <property type="molecule type" value="Genomic_DNA"/>
</dbReference>
<protein>
    <submittedName>
        <fullName evidence="2">Uncharacterized protein</fullName>
    </submittedName>
</protein>
<feature type="region of interest" description="Disordered" evidence="1">
    <location>
        <begin position="1"/>
        <end position="54"/>
    </location>
</feature>
<evidence type="ECO:0000256" key="1">
    <source>
        <dbReference type="SAM" id="MobiDB-lite"/>
    </source>
</evidence>
<dbReference type="AlphaFoldDB" id="A0A9P4PN72"/>
<gene>
    <name evidence="2" type="ORF">P171DRAFT_245659</name>
</gene>
<reference evidence="2" key="1">
    <citation type="journal article" date="2020" name="Stud. Mycol.">
        <title>101 Dothideomycetes genomes: a test case for predicting lifestyles and emergence of pathogens.</title>
        <authorList>
            <person name="Haridas S."/>
            <person name="Albert R."/>
            <person name="Binder M."/>
            <person name="Bloem J."/>
            <person name="Labutti K."/>
            <person name="Salamov A."/>
            <person name="Andreopoulos B."/>
            <person name="Baker S."/>
            <person name="Barry K."/>
            <person name="Bills G."/>
            <person name="Bluhm B."/>
            <person name="Cannon C."/>
            <person name="Castanera R."/>
            <person name="Culley D."/>
            <person name="Daum C."/>
            <person name="Ezra D."/>
            <person name="Gonzalez J."/>
            <person name="Henrissat B."/>
            <person name="Kuo A."/>
            <person name="Liang C."/>
            <person name="Lipzen A."/>
            <person name="Lutzoni F."/>
            <person name="Magnuson J."/>
            <person name="Mondo S."/>
            <person name="Nolan M."/>
            <person name="Ohm R."/>
            <person name="Pangilinan J."/>
            <person name="Park H.-J."/>
            <person name="Ramirez L."/>
            <person name="Alfaro M."/>
            <person name="Sun H."/>
            <person name="Tritt A."/>
            <person name="Yoshinaga Y."/>
            <person name="Zwiers L.-H."/>
            <person name="Turgeon B."/>
            <person name="Goodwin S."/>
            <person name="Spatafora J."/>
            <person name="Crous P."/>
            <person name="Grigoriev I."/>
        </authorList>
    </citation>
    <scope>NUCLEOTIDE SEQUENCE</scope>
    <source>
        <strain evidence="2">CBS 690.94</strain>
    </source>
</reference>
<dbReference type="OrthoDB" id="10645727at2759"/>
<sequence length="183" mass="20321">MHTRGIYAPYTSWQGPDRHAQHHSTRSSRDQRCLDSAPPVARPPTFPSSKQDLNHLRTSDPVHRLKPCIPAPSCIERIERIEHSVARRYSSFGPSKHPRLSRAPSTALARAGWHERRHAGVEPPITTAGSRAVSEHRERAGTLVGGQEPGWSLGRLPVQHFNPASKRFLRQVPTALVAGHTVS</sequence>
<proteinExistence type="predicted"/>
<evidence type="ECO:0000313" key="3">
    <source>
        <dbReference type="Proteomes" id="UP000799764"/>
    </source>
</evidence>
<organism evidence="2 3">
    <name type="scientific">Karstenula rhodostoma CBS 690.94</name>
    <dbReference type="NCBI Taxonomy" id="1392251"/>
    <lineage>
        <taxon>Eukaryota</taxon>
        <taxon>Fungi</taxon>
        <taxon>Dikarya</taxon>
        <taxon>Ascomycota</taxon>
        <taxon>Pezizomycotina</taxon>
        <taxon>Dothideomycetes</taxon>
        <taxon>Pleosporomycetidae</taxon>
        <taxon>Pleosporales</taxon>
        <taxon>Massarineae</taxon>
        <taxon>Didymosphaeriaceae</taxon>
        <taxon>Karstenula</taxon>
    </lineage>
</organism>